<comment type="caution">
    <text evidence="1">The sequence shown here is derived from an EMBL/GenBank/DDBJ whole genome shotgun (WGS) entry which is preliminary data.</text>
</comment>
<dbReference type="EMBL" id="JAAXPN010000012">
    <property type="protein sequence ID" value="NKZ24937.1"/>
    <property type="molecule type" value="Genomic_DNA"/>
</dbReference>
<dbReference type="RefSeq" id="WP_168722732.1">
    <property type="nucleotide sequence ID" value="NZ_JAAXPN010000012.1"/>
</dbReference>
<evidence type="ECO:0000313" key="1">
    <source>
        <dbReference type="EMBL" id="NKZ24937.1"/>
    </source>
</evidence>
<protein>
    <submittedName>
        <fullName evidence="1">Uncharacterized protein</fullName>
    </submittedName>
</protein>
<gene>
    <name evidence="1" type="ORF">HF964_09070</name>
</gene>
<organism evidence="1 2">
    <name type="scientific">Periweissella fabalis</name>
    <dbReference type="NCBI Taxonomy" id="1070421"/>
    <lineage>
        <taxon>Bacteria</taxon>
        <taxon>Bacillati</taxon>
        <taxon>Bacillota</taxon>
        <taxon>Bacilli</taxon>
        <taxon>Lactobacillales</taxon>
        <taxon>Lactobacillaceae</taxon>
        <taxon>Periweissella</taxon>
    </lineage>
</organism>
<dbReference type="AlphaFoldDB" id="A0A7X6N449"/>
<reference evidence="1 2" key="1">
    <citation type="submission" date="2020-04" db="EMBL/GenBank/DDBJ databases">
        <title>MicrobeNet Type strains.</title>
        <authorList>
            <person name="Nicholson A.C."/>
        </authorList>
    </citation>
    <scope>NUCLEOTIDE SEQUENCE [LARGE SCALE GENOMIC DNA]</scope>
    <source>
        <strain evidence="1 2">CCUG 61472</strain>
    </source>
</reference>
<accession>A0A7X6N449</accession>
<name>A0A7X6N449_9LACO</name>
<evidence type="ECO:0000313" key="2">
    <source>
        <dbReference type="Proteomes" id="UP000549765"/>
    </source>
</evidence>
<sequence>MEQMEKINLINSGLNMIERWQYTINTDEFNATFESLAKEFKHVINENDLMELMEQQVMDWLTRIRYEPVTVDQLHKCGKNLDTIIGIKLGALELMED</sequence>
<keyword evidence="2" id="KW-1185">Reference proteome</keyword>
<dbReference type="Proteomes" id="UP000549765">
    <property type="component" value="Unassembled WGS sequence"/>
</dbReference>
<proteinExistence type="predicted"/>